<evidence type="ECO:0000313" key="1">
    <source>
        <dbReference type="EMBL" id="JAE24649.1"/>
    </source>
</evidence>
<proteinExistence type="predicted"/>
<protein>
    <submittedName>
        <fullName evidence="1">Uncharacterized protein</fullName>
    </submittedName>
</protein>
<organism evidence="1">
    <name type="scientific">Arundo donax</name>
    <name type="common">Giant reed</name>
    <name type="synonym">Donax arundinaceus</name>
    <dbReference type="NCBI Taxonomy" id="35708"/>
    <lineage>
        <taxon>Eukaryota</taxon>
        <taxon>Viridiplantae</taxon>
        <taxon>Streptophyta</taxon>
        <taxon>Embryophyta</taxon>
        <taxon>Tracheophyta</taxon>
        <taxon>Spermatophyta</taxon>
        <taxon>Magnoliopsida</taxon>
        <taxon>Liliopsida</taxon>
        <taxon>Poales</taxon>
        <taxon>Poaceae</taxon>
        <taxon>PACMAD clade</taxon>
        <taxon>Arundinoideae</taxon>
        <taxon>Arundineae</taxon>
        <taxon>Arundo</taxon>
    </lineage>
</organism>
<dbReference type="EMBL" id="GBRH01173247">
    <property type="protein sequence ID" value="JAE24649.1"/>
    <property type="molecule type" value="Transcribed_RNA"/>
</dbReference>
<accession>A0A0A9GMP3</accession>
<reference evidence="1" key="1">
    <citation type="submission" date="2014-09" db="EMBL/GenBank/DDBJ databases">
        <authorList>
            <person name="Magalhaes I.L.F."/>
            <person name="Oliveira U."/>
            <person name="Santos F.R."/>
            <person name="Vidigal T.H.D.A."/>
            <person name="Brescovit A.D."/>
            <person name="Santos A.J."/>
        </authorList>
    </citation>
    <scope>NUCLEOTIDE SEQUENCE</scope>
    <source>
        <tissue evidence="1">Shoot tissue taken approximately 20 cm above the soil surface</tissue>
    </source>
</reference>
<sequence>MLTVSIVHLLEVLISEQTVLLGPISNARCFPIPTRFKLVPVKFYNSCEITVCFQCSLKVFGEKGSLLLF</sequence>
<reference evidence="1" key="2">
    <citation type="journal article" date="2015" name="Data Brief">
        <title>Shoot transcriptome of the giant reed, Arundo donax.</title>
        <authorList>
            <person name="Barrero R.A."/>
            <person name="Guerrero F.D."/>
            <person name="Moolhuijzen P."/>
            <person name="Goolsby J.A."/>
            <person name="Tidwell J."/>
            <person name="Bellgard S.E."/>
            <person name="Bellgard M.I."/>
        </authorList>
    </citation>
    <scope>NUCLEOTIDE SEQUENCE</scope>
    <source>
        <tissue evidence="1">Shoot tissue taken approximately 20 cm above the soil surface</tissue>
    </source>
</reference>
<dbReference type="AlphaFoldDB" id="A0A0A9GMP3"/>
<name>A0A0A9GMP3_ARUDO</name>